<feature type="non-terminal residue" evidence="3">
    <location>
        <position position="1"/>
    </location>
</feature>
<feature type="domain" description="Acyl-CoA oxidase/dehydrogenase middle" evidence="2">
    <location>
        <begin position="10"/>
        <end position="69"/>
    </location>
</feature>
<dbReference type="InterPro" id="IPR006091">
    <property type="entry name" value="Acyl-CoA_Oxase/DH_mid-dom"/>
</dbReference>
<dbReference type="PANTHER" id="PTHR43292:SF4">
    <property type="entry name" value="ACYL-COA DEHYDROGENASE FADE34"/>
    <property type="match status" value="1"/>
</dbReference>
<reference evidence="3 4" key="1">
    <citation type="submission" date="2014-01" db="EMBL/GenBank/DDBJ databases">
        <authorList>
            <person name="Dobos K."/>
            <person name="Lenaerts A."/>
            <person name="Ordway D."/>
            <person name="DeGroote M.A."/>
            <person name="Parker T."/>
            <person name="Sizemore C."/>
            <person name="Tallon L.J."/>
            <person name="Sadzewicz L.K."/>
            <person name="Sengamalay N."/>
            <person name="Fraser C.M."/>
            <person name="Hine E."/>
            <person name="Shefchek K.A."/>
            <person name="Das S.P."/>
            <person name="Tettelin H."/>
        </authorList>
    </citation>
    <scope>NUCLEOTIDE SEQUENCE [LARGE SCALE GENOMIC DNA]</scope>
    <source>
        <strain evidence="3 4">Harvey</strain>
    </source>
</reference>
<proteinExistence type="predicted"/>
<organism evidence="3 4">
    <name type="scientific">Mycobacterium ulcerans str. Harvey</name>
    <dbReference type="NCBI Taxonomy" id="1299332"/>
    <lineage>
        <taxon>Bacteria</taxon>
        <taxon>Bacillati</taxon>
        <taxon>Actinomycetota</taxon>
        <taxon>Actinomycetes</taxon>
        <taxon>Mycobacteriales</taxon>
        <taxon>Mycobacteriaceae</taxon>
        <taxon>Mycobacterium</taxon>
        <taxon>Mycobacterium ulcerans group</taxon>
    </lineage>
</organism>
<dbReference type="InterPro" id="IPR046373">
    <property type="entry name" value="Acyl-CoA_Oxase/DH_mid-dom_sf"/>
</dbReference>
<sequence length="76" mass="8592">RAVRDPHRPQDWIVNGQKVWTSMAQHAQMAILVARTDPDVPKHAGLTYLLCDMTQPGIDIRPLRQITGEAEFNEVS</sequence>
<keyword evidence="4" id="KW-1185">Reference proteome</keyword>
<keyword evidence="1" id="KW-0560">Oxidoreductase</keyword>
<dbReference type="Pfam" id="PF02770">
    <property type="entry name" value="Acyl-CoA_dh_M"/>
    <property type="match status" value="1"/>
</dbReference>
<evidence type="ECO:0000313" key="3">
    <source>
        <dbReference type="EMBL" id="EUA92166.1"/>
    </source>
</evidence>
<dbReference type="Gene3D" id="2.40.110.10">
    <property type="entry name" value="Butyryl-CoA Dehydrogenase, subunit A, domain 2"/>
    <property type="match status" value="1"/>
</dbReference>
<dbReference type="InterPro" id="IPR052161">
    <property type="entry name" value="Mycobact_Acyl-CoA_DH"/>
</dbReference>
<name>A0ABN0R551_MYCUL</name>
<accession>A0ABN0R551</accession>
<dbReference type="SUPFAM" id="SSF56645">
    <property type="entry name" value="Acyl-CoA dehydrogenase NM domain-like"/>
    <property type="match status" value="1"/>
</dbReference>
<comment type="caution">
    <text evidence="3">The sequence shown here is derived from an EMBL/GenBank/DDBJ whole genome shotgun (WGS) entry which is preliminary data.</text>
</comment>
<evidence type="ECO:0000259" key="2">
    <source>
        <dbReference type="Pfam" id="PF02770"/>
    </source>
</evidence>
<evidence type="ECO:0000313" key="4">
    <source>
        <dbReference type="Proteomes" id="UP000020681"/>
    </source>
</evidence>
<dbReference type="InterPro" id="IPR009100">
    <property type="entry name" value="AcylCoA_DH/oxidase_NM_dom_sf"/>
</dbReference>
<dbReference type="EMBL" id="JAOL01000080">
    <property type="protein sequence ID" value="EUA92166.1"/>
    <property type="molecule type" value="Genomic_DNA"/>
</dbReference>
<dbReference type="Proteomes" id="UP000020681">
    <property type="component" value="Unassembled WGS sequence"/>
</dbReference>
<gene>
    <name evidence="3" type="ORF">I551_1380</name>
</gene>
<evidence type="ECO:0000256" key="1">
    <source>
        <dbReference type="ARBA" id="ARBA00023002"/>
    </source>
</evidence>
<dbReference type="PANTHER" id="PTHR43292">
    <property type="entry name" value="ACYL-COA DEHYDROGENASE"/>
    <property type="match status" value="1"/>
</dbReference>
<protein>
    <submittedName>
        <fullName evidence="3">Acyl-CoA dehydrogenase, middle domain protein</fullName>
    </submittedName>
</protein>